<keyword evidence="3" id="KW-1185">Reference proteome</keyword>
<sequence length="51" mass="5190">MAQGSIFKTMVVVFVALVISMATATVSAQDVGMAHVLASSMDTGAAFSLLI</sequence>
<dbReference type="Proteomes" id="UP000187203">
    <property type="component" value="Unassembled WGS sequence"/>
</dbReference>
<evidence type="ECO:0000256" key="1">
    <source>
        <dbReference type="SAM" id="SignalP"/>
    </source>
</evidence>
<gene>
    <name evidence="2" type="ORF">COLO4_29340</name>
</gene>
<reference evidence="3" key="1">
    <citation type="submission" date="2013-09" db="EMBL/GenBank/DDBJ databases">
        <title>Corchorus olitorius genome sequencing.</title>
        <authorList>
            <person name="Alam M."/>
            <person name="Haque M.S."/>
            <person name="Islam M.S."/>
            <person name="Emdad E.M."/>
            <person name="Islam M.M."/>
            <person name="Ahmed B."/>
            <person name="Halim A."/>
            <person name="Hossen Q.M.M."/>
            <person name="Hossain M.Z."/>
            <person name="Ahmed R."/>
            <person name="Khan M.M."/>
            <person name="Islam R."/>
            <person name="Rashid M.M."/>
            <person name="Khan S.A."/>
            <person name="Rahman M.S."/>
            <person name="Alam M."/>
            <person name="Yahiya A.S."/>
            <person name="Khan M.S."/>
            <person name="Azam M.S."/>
            <person name="Haque T."/>
            <person name="Lashkar M.Z.H."/>
            <person name="Akhand A.I."/>
            <person name="Morshed G."/>
            <person name="Roy S."/>
            <person name="Uddin K.S."/>
            <person name="Rabeya T."/>
            <person name="Hossain A.S."/>
            <person name="Chowdhury A."/>
            <person name="Snigdha A.R."/>
            <person name="Mortoza M.S."/>
            <person name="Matin S.A."/>
            <person name="Hoque S.M.E."/>
            <person name="Islam M.K."/>
            <person name="Roy D.K."/>
            <person name="Haider R."/>
            <person name="Moosa M.M."/>
            <person name="Elias S.M."/>
            <person name="Hasan A.M."/>
            <person name="Jahan S."/>
            <person name="Shafiuddin M."/>
            <person name="Mahmood N."/>
            <person name="Shommy N.S."/>
        </authorList>
    </citation>
    <scope>NUCLEOTIDE SEQUENCE [LARGE SCALE GENOMIC DNA]</scope>
    <source>
        <strain evidence="3">cv. O-4</strain>
    </source>
</reference>
<dbReference type="OrthoDB" id="851643at2759"/>
<organism evidence="2 3">
    <name type="scientific">Corchorus olitorius</name>
    <dbReference type="NCBI Taxonomy" id="93759"/>
    <lineage>
        <taxon>Eukaryota</taxon>
        <taxon>Viridiplantae</taxon>
        <taxon>Streptophyta</taxon>
        <taxon>Embryophyta</taxon>
        <taxon>Tracheophyta</taxon>
        <taxon>Spermatophyta</taxon>
        <taxon>Magnoliopsida</taxon>
        <taxon>eudicotyledons</taxon>
        <taxon>Gunneridae</taxon>
        <taxon>Pentapetalae</taxon>
        <taxon>rosids</taxon>
        <taxon>malvids</taxon>
        <taxon>Malvales</taxon>
        <taxon>Malvaceae</taxon>
        <taxon>Grewioideae</taxon>
        <taxon>Apeibeae</taxon>
        <taxon>Corchorus</taxon>
    </lineage>
</organism>
<comment type="caution">
    <text evidence="2">The sequence shown here is derived from an EMBL/GenBank/DDBJ whole genome shotgun (WGS) entry which is preliminary data.</text>
</comment>
<name>A0A1R3HF43_9ROSI</name>
<dbReference type="EMBL" id="AWUE01020328">
    <property type="protein sequence ID" value="OMO68931.1"/>
    <property type="molecule type" value="Genomic_DNA"/>
</dbReference>
<dbReference type="AlphaFoldDB" id="A0A1R3HF43"/>
<evidence type="ECO:0000313" key="2">
    <source>
        <dbReference type="EMBL" id="OMO68931.1"/>
    </source>
</evidence>
<accession>A0A1R3HF43</accession>
<evidence type="ECO:0000313" key="3">
    <source>
        <dbReference type="Proteomes" id="UP000187203"/>
    </source>
</evidence>
<feature type="signal peptide" evidence="1">
    <location>
        <begin position="1"/>
        <end position="28"/>
    </location>
</feature>
<feature type="chain" id="PRO_5012503627" evidence="1">
    <location>
        <begin position="29"/>
        <end position="51"/>
    </location>
</feature>
<protein>
    <submittedName>
        <fullName evidence="2">Uncharacterized protein</fullName>
    </submittedName>
</protein>
<proteinExistence type="predicted"/>
<keyword evidence="1" id="KW-0732">Signal</keyword>